<evidence type="ECO:0000313" key="4">
    <source>
        <dbReference type="Proteomes" id="UP000005801"/>
    </source>
</evidence>
<comment type="caution">
    <text evidence="3">The sequence shown here is derived from an EMBL/GenBank/DDBJ whole genome shotgun (WGS) entry which is preliminary data.</text>
</comment>
<dbReference type="InterPro" id="IPR011990">
    <property type="entry name" value="TPR-like_helical_dom_sf"/>
</dbReference>
<keyword evidence="2" id="KW-0472">Membrane</keyword>
<protein>
    <recommendedName>
        <fullName evidence="5">Tetratricopeptide repeat protein</fullName>
    </recommendedName>
</protein>
<feature type="compositionally biased region" description="Basic and acidic residues" evidence="1">
    <location>
        <begin position="141"/>
        <end position="152"/>
    </location>
</feature>
<keyword evidence="2" id="KW-1133">Transmembrane helix</keyword>
<evidence type="ECO:0000256" key="1">
    <source>
        <dbReference type="SAM" id="MobiDB-lite"/>
    </source>
</evidence>
<dbReference type="SUPFAM" id="SSF48452">
    <property type="entry name" value="TPR-like"/>
    <property type="match status" value="1"/>
</dbReference>
<dbReference type="OrthoDB" id="5516527at2"/>
<keyword evidence="2" id="KW-0812">Transmembrane</keyword>
<gene>
    <name evidence="3" type="ORF">PPSIR1_01267</name>
</gene>
<feature type="transmembrane region" description="Helical" evidence="2">
    <location>
        <begin position="246"/>
        <end position="271"/>
    </location>
</feature>
<evidence type="ECO:0000256" key="2">
    <source>
        <dbReference type="SAM" id="Phobius"/>
    </source>
</evidence>
<reference evidence="3 4" key="1">
    <citation type="submission" date="2007-06" db="EMBL/GenBank/DDBJ databases">
        <authorList>
            <person name="Shimkets L."/>
            <person name="Ferriera S."/>
            <person name="Johnson J."/>
            <person name="Kravitz S."/>
            <person name="Beeson K."/>
            <person name="Sutton G."/>
            <person name="Rogers Y.-H."/>
            <person name="Friedman R."/>
            <person name="Frazier M."/>
            <person name="Venter J.C."/>
        </authorList>
    </citation>
    <scope>NUCLEOTIDE SEQUENCE [LARGE SCALE GENOMIC DNA]</scope>
    <source>
        <strain evidence="3 4">SIR-1</strain>
    </source>
</reference>
<organism evidence="3 4">
    <name type="scientific">Plesiocystis pacifica SIR-1</name>
    <dbReference type="NCBI Taxonomy" id="391625"/>
    <lineage>
        <taxon>Bacteria</taxon>
        <taxon>Pseudomonadati</taxon>
        <taxon>Myxococcota</taxon>
        <taxon>Polyangia</taxon>
        <taxon>Nannocystales</taxon>
        <taxon>Nannocystaceae</taxon>
        <taxon>Plesiocystis</taxon>
    </lineage>
</organism>
<proteinExistence type="predicted"/>
<evidence type="ECO:0000313" key="3">
    <source>
        <dbReference type="EMBL" id="EDM74532.1"/>
    </source>
</evidence>
<dbReference type="Proteomes" id="UP000005801">
    <property type="component" value="Unassembled WGS sequence"/>
</dbReference>
<dbReference type="RefSeq" id="WP_006976314.1">
    <property type="nucleotide sequence ID" value="NZ_ABCS01000126.1"/>
</dbReference>
<sequence>MRTRSPSSLLRAGLAWAVAGTVALSPVMETRAFAAAPPSDADMTAAREAYKEGEKAYRLGRFDEAASHFEQAYELSALPDILYNIGLSHMRWYDIDPDLAHLRQAKVVFTNYQIELQKNPELGDASEVDKLLQQIDEKMAAHEEADARRDDSPGPVAPVEAGDDPGKKLRLAGAVSLGVGGVALVGGVVGAALMGVRGQEFQEQLQVEYDTISANDCDDPSDPREVCQDAYAARDTLRSNGRQANVLAVGLGISLGGIGVIGLAAGTILFLQGNKRTKEWNARSLGVAPMWSPDGTTGLSLSGKF</sequence>
<name>A6GHX8_9BACT</name>
<dbReference type="EMBL" id="ABCS01000126">
    <property type="protein sequence ID" value="EDM74532.1"/>
    <property type="molecule type" value="Genomic_DNA"/>
</dbReference>
<feature type="region of interest" description="Disordered" evidence="1">
    <location>
        <begin position="141"/>
        <end position="164"/>
    </location>
</feature>
<evidence type="ECO:0008006" key="5">
    <source>
        <dbReference type="Google" id="ProtNLM"/>
    </source>
</evidence>
<dbReference type="Gene3D" id="1.25.40.10">
    <property type="entry name" value="Tetratricopeptide repeat domain"/>
    <property type="match status" value="1"/>
</dbReference>
<dbReference type="AlphaFoldDB" id="A6GHX8"/>
<accession>A6GHX8</accession>
<keyword evidence="4" id="KW-1185">Reference proteome</keyword>